<dbReference type="InterPro" id="IPR036821">
    <property type="entry name" value="Peptide_deformylase_sf"/>
</dbReference>
<dbReference type="Pfam" id="PF01327">
    <property type="entry name" value="Pep_deformylase"/>
    <property type="match status" value="1"/>
</dbReference>
<comment type="cofactor">
    <cofactor evidence="3">
        <name>Fe(2+)</name>
        <dbReference type="ChEBI" id="CHEBI:29033"/>
    </cofactor>
    <text evidence="3">Binds 1 Fe(2+) ion.</text>
</comment>
<dbReference type="PANTHER" id="PTHR10458">
    <property type="entry name" value="PEPTIDE DEFORMYLASE"/>
    <property type="match status" value="1"/>
</dbReference>
<dbReference type="NCBIfam" id="NF001159">
    <property type="entry name" value="PRK00150.1-3"/>
    <property type="match status" value="1"/>
</dbReference>
<dbReference type="GO" id="GO:0042586">
    <property type="term" value="F:peptide deformylase activity"/>
    <property type="evidence" value="ECO:0007669"/>
    <property type="project" value="UniProtKB-UniRule"/>
</dbReference>
<proteinExistence type="inferred from homology"/>
<organism evidence="4 5">
    <name type="scientific">Papillibacter cinnamivorans DSM 12816</name>
    <dbReference type="NCBI Taxonomy" id="1122930"/>
    <lineage>
        <taxon>Bacteria</taxon>
        <taxon>Bacillati</taxon>
        <taxon>Bacillota</taxon>
        <taxon>Clostridia</taxon>
        <taxon>Eubacteriales</taxon>
        <taxon>Oscillospiraceae</taxon>
        <taxon>Papillibacter</taxon>
    </lineage>
</organism>
<dbReference type="OrthoDB" id="9784988at2"/>
<name>A0A1W1YVQ1_9FIRM</name>
<evidence type="ECO:0000313" key="4">
    <source>
        <dbReference type="EMBL" id="SMC40277.1"/>
    </source>
</evidence>
<keyword evidence="2 3" id="KW-0408">Iron</keyword>
<reference evidence="4 5" key="1">
    <citation type="submission" date="2017-04" db="EMBL/GenBank/DDBJ databases">
        <authorList>
            <person name="Afonso C.L."/>
            <person name="Miller P.J."/>
            <person name="Scott M.A."/>
            <person name="Spackman E."/>
            <person name="Goraichik I."/>
            <person name="Dimitrov K.M."/>
            <person name="Suarez D.L."/>
            <person name="Swayne D.E."/>
        </authorList>
    </citation>
    <scope>NUCLEOTIDE SEQUENCE [LARGE SCALE GENOMIC DNA]</scope>
    <source>
        <strain evidence="4 5">DSM 12816</strain>
    </source>
</reference>
<dbReference type="GO" id="GO:0006412">
    <property type="term" value="P:translation"/>
    <property type="evidence" value="ECO:0007669"/>
    <property type="project" value="UniProtKB-UniRule"/>
</dbReference>
<feature type="binding site" evidence="3">
    <location>
        <position position="89"/>
    </location>
    <ligand>
        <name>Fe cation</name>
        <dbReference type="ChEBI" id="CHEBI:24875"/>
    </ligand>
</feature>
<dbReference type="RefSeq" id="WP_084233325.1">
    <property type="nucleotide sequence ID" value="NZ_FWXW01000001.1"/>
</dbReference>
<feature type="binding site" evidence="3">
    <location>
        <position position="131"/>
    </location>
    <ligand>
        <name>Fe cation</name>
        <dbReference type="ChEBI" id="CHEBI:24875"/>
    </ligand>
</feature>
<feature type="binding site" evidence="3">
    <location>
        <position position="135"/>
    </location>
    <ligand>
        <name>Fe cation</name>
        <dbReference type="ChEBI" id="CHEBI:24875"/>
    </ligand>
</feature>
<dbReference type="PRINTS" id="PR01576">
    <property type="entry name" value="PDEFORMYLASE"/>
</dbReference>
<keyword evidence="3" id="KW-0648">Protein biosynthesis</keyword>
<dbReference type="EMBL" id="FWXW01000001">
    <property type="protein sequence ID" value="SMC40277.1"/>
    <property type="molecule type" value="Genomic_DNA"/>
</dbReference>
<dbReference type="STRING" id="1122930.SAMN02745168_0710"/>
<gene>
    <name evidence="3" type="primary">def</name>
    <name evidence="4" type="ORF">SAMN02745168_0710</name>
</gene>
<evidence type="ECO:0000256" key="2">
    <source>
        <dbReference type="ARBA" id="ARBA00023004"/>
    </source>
</evidence>
<keyword evidence="5" id="KW-1185">Reference proteome</keyword>
<sequence length="166" mass="18548">MALRKILTRGEPTLLKQSRPVTNFDGHLHMLLDDMRETLVDASGAGLAAPQVGVLRRAVLVMDENEEFVELINPEILSVSGEQEGPEGCLSIPGVVGLVRRPMRVKVRALDRFGKPFEMTGEGLTARALCHETEHLNGHLFTERVSRYLSDDELRDYSAEKKRRNG</sequence>
<evidence type="ECO:0000313" key="5">
    <source>
        <dbReference type="Proteomes" id="UP000192790"/>
    </source>
</evidence>
<comment type="function">
    <text evidence="3">Removes the formyl group from the N-terminal Met of newly synthesized proteins. Requires at least a dipeptide for an efficient rate of reaction. N-terminal L-methionine is a prerequisite for activity but the enzyme has broad specificity at other positions.</text>
</comment>
<keyword evidence="3" id="KW-0479">Metal-binding</keyword>
<dbReference type="Proteomes" id="UP000192790">
    <property type="component" value="Unassembled WGS sequence"/>
</dbReference>
<dbReference type="InterPro" id="IPR023635">
    <property type="entry name" value="Peptide_deformylase"/>
</dbReference>
<dbReference type="AlphaFoldDB" id="A0A1W1YVQ1"/>
<dbReference type="CDD" id="cd00487">
    <property type="entry name" value="Pep_deformylase"/>
    <property type="match status" value="1"/>
</dbReference>
<protein>
    <recommendedName>
        <fullName evidence="3">Peptide deformylase</fullName>
        <shortName evidence="3">PDF</shortName>
        <ecNumber evidence="3">3.5.1.88</ecNumber>
    </recommendedName>
    <alternativeName>
        <fullName evidence="3">Polypeptide deformylase</fullName>
    </alternativeName>
</protein>
<dbReference type="NCBIfam" id="TIGR00079">
    <property type="entry name" value="pept_deformyl"/>
    <property type="match status" value="1"/>
</dbReference>
<feature type="active site" evidence="3">
    <location>
        <position position="132"/>
    </location>
</feature>
<evidence type="ECO:0000256" key="1">
    <source>
        <dbReference type="ARBA" id="ARBA00010759"/>
    </source>
</evidence>
<dbReference type="Gene3D" id="3.90.45.10">
    <property type="entry name" value="Peptide deformylase"/>
    <property type="match status" value="1"/>
</dbReference>
<dbReference type="HAMAP" id="MF_00163">
    <property type="entry name" value="Pep_deformylase"/>
    <property type="match status" value="1"/>
</dbReference>
<comment type="similarity">
    <text evidence="1 3">Belongs to the polypeptide deformylase family.</text>
</comment>
<keyword evidence="3" id="KW-0378">Hydrolase</keyword>
<comment type="catalytic activity">
    <reaction evidence="3">
        <text>N-terminal N-formyl-L-methionyl-[peptide] + H2O = N-terminal L-methionyl-[peptide] + formate</text>
        <dbReference type="Rhea" id="RHEA:24420"/>
        <dbReference type="Rhea" id="RHEA-COMP:10639"/>
        <dbReference type="Rhea" id="RHEA-COMP:10640"/>
        <dbReference type="ChEBI" id="CHEBI:15377"/>
        <dbReference type="ChEBI" id="CHEBI:15740"/>
        <dbReference type="ChEBI" id="CHEBI:49298"/>
        <dbReference type="ChEBI" id="CHEBI:64731"/>
        <dbReference type="EC" id="3.5.1.88"/>
    </reaction>
</comment>
<dbReference type="GO" id="GO:0046872">
    <property type="term" value="F:metal ion binding"/>
    <property type="evidence" value="ECO:0007669"/>
    <property type="project" value="UniProtKB-KW"/>
</dbReference>
<dbReference type="PANTHER" id="PTHR10458:SF22">
    <property type="entry name" value="PEPTIDE DEFORMYLASE"/>
    <property type="match status" value="1"/>
</dbReference>
<dbReference type="SUPFAM" id="SSF56420">
    <property type="entry name" value="Peptide deformylase"/>
    <property type="match status" value="1"/>
</dbReference>
<accession>A0A1W1YVQ1</accession>
<evidence type="ECO:0000256" key="3">
    <source>
        <dbReference type="HAMAP-Rule" id="MF_00163"/>
    </source>
</evidence>
<dbReference type="PIRSF" id="PIRSF004749">
    <property type="entry name" value="Pep_def"/>
    <property type="match status" value="1"/>
</dbReference>
<dbReference type="EC" id="3.5.1.88" evidence="3"/>